<dbReference type="Proteomes" id="UP000007799">
    <property type="component" value="Unassembled WGS sequence"/>
</dbReference>
<dbReference type="RefSeq" id="XP_004987669.1">
    <property type="nucleotide sequence ID" value="XM_004987612.1"/>
</dbReference>
<dbReference type="AlphaFoldDB" id="F2UT14"/>
<evidence type="ECO:0000259" key="2">
    <source>
        <dbReference type="PROSITE" id="PS50800"/>
    </source>
</evidence>
<dbReference type="InterPro" id="IPR003034">
    <property type="entry name" value="SAP_dom"/>
</dbReference>
<sequence length="240" mass="26875">MDQENIPDGFPPTTSAVPQLTNSQLPAGFVTPEFDIAALTVDELREEMSQRGLLGTGSKAELCDRLSKAILNGETPPHRLTAPIEKKKRPHTRKEPRREDFATEEEFQSVWTRWRQARNNNNKSVKKSRENQRKRRQEHEELCRRREEENAKMEDELQQIKSQIQLLVKAVAQPDALSQDQVTNLQQILMRKHAEFNAAKRAKEGDGVDSIDGAVDGAVDGLGDATGDGDASARASAQQP</sequence>
<dbReference type="PROSITE" id="PS50800">
    <property type="entry name" value="SAP"/>
    <property type="match status" value="1"/>
</dbReference>
<dbReference type="KEGG" id="sre:PTSG_11310"/>
<dbReference type="Gene3D" id="1.10.720.30">
    <property type="entry name" value="SAP domain"/>
    <property type="match status" value="1"/>
</dbReference>
<feature type="compositionally biased region" description="Basic residues" evidence="1">
    <location>
        <begin position="86"/>
        <end position="95"/>
    </location>
</feature>
<dbReference type="OrthoDB" id="5837849at2759"/>
<accession>F2UT14</accession>
<dbReference type="GeneID" id="16068181"/>
<dbReference type="Pfam" id="PF02037">
    <property type="entry name" value="SAP"/>
    <property type="match status" value="1"/>
</dbReference>
<evidence type="ECO:0000313" key="3">
    <source>
        <dbReference type="EMBL" id="EGD81273.1"/>
    </source>
</evidence>
<proteinExistence type="predicted"/>
<dbReference type="EMBL" id="GL832997">
    <property type="protein sequence ID" value="EGD81273.1"/>
    <property type="molecule type" value="Genomic_DNA"/>
</dbReference>
<protein>
    <recommendedName>
        <fullName evidence="2">SAP domain-containing protein</fullName>
    </recommendedName>
</protein>
<dbReference type="InterPro" id="IPR036361">
    <property type="entry name" value="SAP_dom_sf"/>
</dbReference>
<feature type="compositionally biased region" description="Low complexity" evidence="1">
    <location>
        <begin position="208"/>
        <end position="240"/>
    </location>
</feature>
<dbReference type="InParanoid" id="F2UT14"/>
<reference evidence="3" key="1">
    <citation type="submission" date="2009-08" db="EMBL/GenBank/DDBJ databases">
        <title>Annotation of Salpingoeca rosetta.</title>
        <authorList>
            <consortium name="The Broad Institute Genome Sequencing Platform"/>
            <person name="Russ C."/>
            <person name="Cuomo C."/>
            <person name="Burger G."/>
            <person name="Gray M.W."/>
            <person name="Holland P.W.H."/>
            <person name="King N."/>
            <person name="Lang F.B.F."/>
            <person name="Roger A.J."/>
            <person name="Ruiz-Trillo I."/>
            <person name="Young S.K."/>
            <person name="Zeng Q."/>
            <person name="Gargeya S."/>
            <person name="Alvarado L."/>
            <person name="Berlin A."/>
            <person name="Chapman S.B."/>
            <person name="Chen Z."/>
            <person name="Freedman E."/>
            <person name="Gellesch M."/>
            <person name="Goldberg J."/>
            <person name="Griggs A."/>
            <person name="Gujja S."/>
            <person name="Heilman E."/>
            <person name="Heiman D."/>
            <person name="Howarth C."/>
            <person name="Mehta T."/>
            <person name="Neiman D."/>
            <person name="Pearson M."/>
            <person name="Roberts A."/>
            <person name="Saif S."/>
            <person name="Shea T."/>
            <person name="Shenoy N."/>
            <person name="Sisk P."/>
            <person name="Stolte C."/>
            <person name="Sykes S."/>
            <person name="White J."/>
            <person name="Yandava C."/>
            <person name="Haas B."/>
            <person name="Nusbaum C."/>
            <person name="Birren B."/>
        </authorList>
    </citation>
    <scope>NUCLEOTIDE SEQUENCE [LARGE SCALE GENOMIC DNA]</scope>
    <source>
        <strain evidence="3">ATCC 50818</strain>
    </source>
</reference>
<dbReference type="Gene3D" id="1.20.5.170">
    <property type="match status" value="1"/>
</dbReference>
<feature type="region of interest" description="Disordered" evidence="1">
    <location>
        <begin position="1"/>
        <end position="20"/>
    </location>
</feature>
<evidence type="ECO:0000256" key="1">
    <source>
        <dbReference type="SAM" id="MobiDB-lite"/>
    </source>
</evidence>
<dbReference type="SMART" id="SM00513">
    <property type="entry name" value="SAP"/>
    <property type="match status" value="1"/>
</dbReference>
<keyword evidence="4" id="KW-1185">Reference proteome</keyword>
<feature type="region of interest" description="Disordered" evidence="1">
    <location>
        <begin position="199"/>
        <end position="240"/>
    </location>
</feature>
<feature type="region of interest" description="Disordered" evidence="1">
    <location>
        <begin position="69"/>
        <end position="155"/>
    </location>
</feature>
<organism evidence="4">
    <name type="scientific">Salpingoeca rosetta (strain ATCC 50818 / BSB-021)</name>
    <dbReference type="NCBI Taxonomy" id="946362"/>
    <lineage>
        <taxon>Eukaryota</taxon>
        <taxon>Choanoflagellata</taxon>
        <taxon>Craspedida</taxon>
        <taxon>Salpingoecidae</taxon>
        <taxon>Salpingoeca</taxon>
    </lineage>
</organism>
<feature type="domain" description="SAP" evidence="2">
    <location>
        <begin position="36"/>
        <end position="70"/>
    </location>
</feature>
<feature type="compositionally biased region" description="Basic and acidic residues" evidence="1">
    <location>
        <begin position="127"/>
        <end position="155"/>
    </location>
</feature>
<gene>
    <name evidence="3" type="ORF">PTSG_11310</name>
</gene>
<name>F2UT14_SALR5</name>
<evidence type="ECO:0000313" key="4">
    <source>
        <dbReference type="Proteomes" id="UP000007799"/>
    </source>
</evidence>
<dbReference type="SUPFAM" id="SSF68906">
    <property type="entry name" value="SAP domain"/>
    <property type="match status" value="1"/>
</dbReference>